<organism evidence="3 4">
    <name type="scientific">Cronobacter muytjensii</name>
    <dbReference type="NCBI Taxonomy" id="413501"/>
    <lineage>
        <taxon>Bacteria</taxon>
        <taxon>Pseudomonadati</taxon>
        <taxon>Pseudomonadota</taxon>
        <taxon>Gammaproteobacteria</taxon>
        <taxon>Enterobacterales</taxon>
        <taxon>Enterobacteriaceae</taxon>
        <taxon>Cronobacter</taxon>
    </lineage>
</organism>
<dbReference type="EMBL" id="WAGD01000054">
    <property type="protein sequence ID" value="KAB0874987.1"/>
    <property type="molecule type" value="Genomic_DNA"/>
</dbReference>
<dbReference type="GO" id="GO:0030170">
    <property type="term" value="F:pyridoxal phosphate binding"/>
    <property type="evidence" value="ECO:0007669"/>
    <property type="project" value="InterPro"/>
</dbReference>
<dbReference type="RefSeq" id="WP_038866006.1">
    <property type="nucleotide sequence ID" value="NZ_CP187979.1"/>
</dbReference>
<gene>
    <name evidence="3" type="ORF">AUN14_18290</name>
    <name evidence="2" type="ORF">FZI19_16450</name>
</gene>
<dbReference type="InterPro" id="IPR052353">
    <property type="entry name" value="Benzoxazolinone_Detox_Enz"/>
</dbReference>
<evidence type="ECO:0000313" key="5">
    <source>
        <dbReference type="Proteomes" id="UP000469927"/>
    </source>
</evidence>
<name>A0A2T7AM05_9ENTR</name>
<evidence type="ECO:0000313" key="2">
    <source>
        <dbReference type="EMBL" id="KAB0874987.1"/>
    </source>
</evidence>
<dbReference type="Proteomes" id="UP000244378">
    <property type="component" value="Unassembled WGS sequence"/>
</dbReference>
<dbReference type="InterPro" id="IPR005163">
    <property type="entry name" value="Tri_helical_YiiM-like"/>
</dbReference>
<dbReference type="SUPFAM" id="SSF50800">
    <property type="entry name" value="PK beta-barrel domain-like"/>
    <property type="match status" value="1"/>
</dbReference>
<reference evidence="3 4" key="1">
    <citation type="submission" date="2016-12" db="EMBL/GenBank/DDBJ databases">
        <title>Analysis of the Molecular Diversity Among Cronobacter Species Isolated from Filth Flies Using a Pan Genomic DNA Microarray.</title>
        <authorList>
            <person name="Pava-Ripoll M."/>
            <person name="Tall B."/>
            <person name="Farber J."/>
            <person name="Fanning S."/>
            <person name="Lehner A."/>
            <person name="Stephan R."/>
            <person name="Pagotto F."/>
            <person name="Iverson C."/>
            <person name="Ziobro G."/>
            <person name="Miller A."/>
            <person name="Pearson R."/>
            <person name="Yan Q."/>
            <person name="Kim M."/>
            <person name="Jeong S."/>
            <person name="Park J."/>
            <person name="Jun S."/>
            <person name="Choi H."/>
            <person name="Chung T."/>
            <person name="Yoo Y."/>
            <person name="Park E."/>
            <person name="Hwang S."/>
            <person name="Lee B."/>
            <person name="Sathyamoorthy V."/>
            <person name="Carter L."/>
            <person name="Mammel M."/>
            <person name="Jackson S."/>
            <person name="Kothary M."/>
            <person name="Patel I."/>
            <person name="Grim C."/>
            <person name="Gopinath G."/>
            <person name="Gangiredla J."/>
            <person name="Chase H."/>
        </authorList>
    </citation>
    <scope>NUCLEOTIDE SEQUENCE [LARGE SCALE GENOMIC DNA]</scope>
    <source>
        <strain evidence="3 4">MOD1-Md1s</strain>
    </source>
</reference>
<accession>A0A2T7AM05</accession>
<dbReference type="EMBL" id="MSAE01000042">
    <property type="protein sequence ID" value="PUX09931.1"/>
    <property type="molecule type" value="Genomic_DNA"/>
</dbReference>
<dbReference type="PROSITE" id="PS51340">
    <property type="entry name" value="MOSC"/>
    <property type="match status" value="1"/>
</dbReference>
<dbReference type="PANTHER" id="PTHR30212:SF2">
    <property type="entry name" value="PROTEIN YIIM"/>
    <property type="match status" value="1"/>
</dbReference>
<feature type="domain" description="MOSC" evidence="1">
    <location>
        <begin position="26"/>
        <end position="163"/>
    </location>
</feature>
<reference evidence="2 5" key="2">
    <citation type="submission" date="2019-08" db="EMBL/GenBank/DDBJ databases">
        <title>Prevalence, distribution, and phylogeny of type two toxin-antitoxin genes possessed by Cronobacter species where C. sakazakii homologs follow sequence type lineages.</title>
        <authorList>
            <person name="Finkelstein S."/>
            <person name="Negrete F."/>
            <person name="Jang H."/>
            <person name="Gopinath G.R."/>
            <person name="Tall B.D."/>
        </authorList>
    </citation>
    <scope>NUCLEOTIDE SEQUENCE [LARGE SCALE GENOMIC DNA]</scope>
    <source>
        <strain evidence="2 5">MOD1_GK1257</strain>
    </source>
</reference>
<evidence type="ECO:0000259" key="1">
    <source>
        <dbReference type="PROSITE" id="PS51340"/>
    </source>
</evidence>
<dbReference type="InterPro" id="IPR005302">
    <property type="entry name" value="MoCF_Sase_C"/>
</dbReference>
<evidence type="ECO:0000313" key="3">
    <source>
        <dbReference type="EMBL" id="PUX09931.1"/>
    </source>
</evidence>
<dbReference type="Pfam" id="PF03473">
    <property type="entry name" value="MOSC"/>
    <property type="match status" value="1"/>
</dbReference>
<dbReference type="GeneID" id="92214859"/>
<dbReference type="OrthoDB" id="9786134at2"/>
<dbReference type="Pfam" id="PF03475">
    <property type="entry name" value="YiiM_3-alpha"/>
    <property type="match status" value="1"/>
</dbReference>
<dbReference type="NCBIfam" id="NF008577">
    <property type="entry name" value="PRK11536.1"/>
    <property type="match status" value="1"/>
</dbReference>
<dbReference type="Proteomes" id="UP000469927">
    <property type="component" value="Unassembled WGS sequence"/>
</dbReference>
<dbReference type="Gene3D" id="2.40.33.20">
    <property type="entry name" value="PK beta-barrel domain-like"/>
    <property type="match status" value="1"/>
</dbReference>
<protein>
    <submittedName>
        <fullName evidence="3">6-N-hydroxylaminopurine resistance protein</fullName>
    </submittedName>
</protein>
<evidence type="ECO:0000313" key="4">
    <source>
        <dbReference type="Proteomes" id="UP000244378"/>
    </source>
</evidence>
<proteinExistence type="predicted"/>
<keyword evidence="5" id="KW-1185">Reference proteome</keyword>
<dbReference type="GO" id="GO:0003824">
    <property type="term" value="F:catalytic activity"/>
    <property type="evidence" value="ECO:0007669"/>
    <property type="project" value="InterPro"/>
</dbReference>
<dbReference type="PANTHER" id="PTHR30212">
    <property type="entry name" value="PROTEIN YIIM"/>
    <property type="match status" value="1"/>
</dbReference>
<dbReference type="GO" id="GO:0030151">
    <property type="term" value="F:molybdenum ion binding"/>
    <property type="evidence" value="ECO:0007669"/>
    <property type="project" value="InterPro"/>
</dbReference>
<sequence length="225" mass="25299">MYFPVQVYLGKIRDYEGSRPSAIGKVQAEGELSLTSRGLVGDQQAEKKIHGGPDRALCHYPREHYAIWAREYPEQAAWFAPPAFGENLSTLGLTEDNAFIGDIFRWGEALIQITQPRSPCFKVNFHAGISELSGRMQDTARCGWLYRVIGEGKVFTDAPLELVSRVSAISVREAAAIAWHTPFDDEQYHRLLSAAGLSASWAKTLQNRRLSRKIESFSRRLWGRG</sequence>
<comment type="caution">
    <text evidence="3">The sequence shown here is derived from an EMBL/GenBank/DDBJ whole genome shotgun (WGS) entry which is preliminary data.</text>
</comment>
<dbReference type="InterPro" id="IPR011037">
    <property type="entry name" value="Pyrv_Knase-like_insert_dom_sf"/>
</dbReference>
<dbReference type="AlphaFoldDB" id="A0A2T7AM05"/>